<dbReference type="InterPro" id="IPR009061">
    <property type="entry name" value="DNA-bd_dom_put_sf"/>
</dbReference>
<name>Q65VD5_MANSM</name>
<dbReference type="STRING" id="221988.MS0468"/>
<dbReference type="PROSITE" id="PS00552">
    <property type="entry name" value="HTH_MERR_1"/>
    <property type="match status" value="1"/>
</dbReference>
<keyword evidence="4" id="KW-1185">Reference proteome</keyword>
<dbReference type="CDD" id="cd04784">
    <property type="entry name" value="HTH_CadR-PbrR"/>
    <property type="match status" value="1"/>
</dbReference>
<dbReference type="Gene3D" id="1.10.1660.10">
    <property type="match status" value="1"/>
</dbReference>
<dbReference type="PRINTS" id="PR00040">
    <property type="entry name" value="HTHMERR"/>
</dbReference>
<dbReference type="PROSITE" id="PS50937">
    <property type="entry name" value="HTH_MERR_2"/>
    <property type="match status" value="1"/>
</dbReference>
<evidence type="ECO:0000256" key="1">
    <source>
        <dbReference type="ARBA" id="ARBA00023125"/>
    </source>
</evidence>
<dbReference type="InterPro" id="IPR000551">
    <property type="entry name" value="MerR-type_HTH_dom"/>
</dbReference>
<dbReference type="RefSeq" id="WP_011199650.1">
    <property type="nucleotide sequence ID" value="NC_006300.1"/>
</dbReference>
<organism evidence="3 4">
    <name type="scientific">Mannheimia succiniciproducens (strain KCTC 0769BP / MBEL55E)</name>
    <dbReference type="NCBI Taxonomy" id="221988"/>
    <lineage>
        <taxon>Bacteria</taxon>
        <taxon>Pseudomonadati</taxon>
        <taxon>Pseudomonadota</taxon>
        <taxon>Gammaproteobacteria</taxon>
        <taxon>Pasteurellales</taxon>
        <taxon>Pasteurellaceae</taxon>
        <taxon>Basfia</taxon>
    </lineage>
</organism>
<dbReference type="SUPFAM" id="SSF46955">
    <property type="entry name" value="Putative DNA-binding domain"/>
    <property type="match status" value="1"/>
</dbReference>
<dbReference type="GO" id="GO:0003677">
    <property type="term" value="F:DNA binding"/>
    <property type="evidence" value="ECO:0007669"/>
    <property type="project" value="UniProtKB-KW"/>
</dbReference>
<dbReference type="SMART" id="SM00422">
    <property type="entry name" value="HTH_MERR"/>
    <property type="match status" value="1"/>
</dbReference>
<dbReference type="GO" id="GO:0045893">
    <property type="term" value="P:positive regulation of DNA-templated transcription"/>
    <property type="evidence" value="ECO:0007669"/>
    <property type="project" value="InterPro"/>
</dbReference>
<gene>
    <name evidence="3" type="primary">soxR</name>
    <name evidence="3" type="ordered locus">MS0468</name>
</gene>
<dbReference type="KEGG" id="msu:MS0468"/>
<proteinExistence type="predicted"/>
<evidence type="ECO:0000313" key="3">
    <source>
        <dbReference type="EMBL" id="AAU37075.1"/>
    </source>
</evidence>
<evidence type="ECO:0000313" key="4">
    <source>
        <dbReference type="Proteomes" id="UP000000607"/>
    </source>
</evidence>
<dbReference type="AlphaFoldDB" id="Q65VD5"/>
<reference evidence="3 4" key="1">
    <citation type="journal article" date="2004" name="Nat. Biotechnol.">
        <title>The genome sequence of the capnophilic rumen bacterium Mannheimia succiniciproducens.</title>
        <authorList>
            <person name="Hong S.H."/>
            <person name="Kim J.S."/>
            <person name="Lee S.Y."/>
            <person name="In Y.H."/>
            <person name="Choi S.S."/>
            <person name="Rih J.-K."/>
            <person name="Kim C.H."/>
            <person name="Jeong H."/>
            <person name="Hur C.G."/>
            <person name="Kim J.J."/>
        </authorList>
    </citation>
    <scope>NUCLEOTIDE SEQUENCE [LARGE SCALE GENOMIC DNA]</scope>
    <source>
        <strain evidence="4">KCTC 0769BP / MBEL55E</strain>
    </source>
</reference>
<dbReference type="PANTHER" id="PTHR30204">
    <property type="entry name" value="REDOX-CYCLING DRUG-SENSING TRANSCRIPTIONAL ACTIVATOR SOXR"/>
    <property type="match status" value="1"/>
</dbReference>
<dbReference type="eggNOG" id="COG0789">
    <property type="taxonomic scope" value="Bacteria"/>
</dbReference>
<dbReference type="OrthoDB" id="9808480at2"/>
<protein>
    <submittedName>
        <fullName evidence="3">SoxR protein</fullName>
    </submittedName>
</protein>
<accession>Q65VD5</accession>
<evidence type="ECO:0000259" key="2">
    <source>
        <dbReference type="PROSITE" id="PS50937"/>
    </source>
</evidence>
<dbReference type="GO" id="GO:0046872">
    <property type="term" value="F:metal ion binding"/>
    <property type="evidence" value="ECO:0007669"/>
    <property type="project" value="InterPro"/>
</dbReference>
<sequence>MRIGQLAKAVGCTIETIRYYENQGLLAKPQRSANNFRYYTNDHLQQLSFICYCRSLDMSLHEIKMLLNLDRSSGQRAEEINLLLDKHIRDVAKRLHELAHLRMELIKLKQKCSEMTGENLMQNIFSGGNIRFRKIK</sequence>
<dbReference type="InterPro" id="IPR047057">
    <property type="entry name" value="MerR_fam"/>
</dbReference>
<keyword evidence="1" id="KW-0238">DNA-binding</keyword>
<dbReference type="EMBL" id="AE016827">
    <property type="protein sequence ID" value="AAU37075.1"/>
    <property type="molecule type" value="Genomic_DNA"/>
</dbReference>
<feature type="domain" description="HTH merR-type" evidence="2">
    <location>
        <begin position="1"/>
        <end position="69"/>
    </location>
</feature>
<dbReference type="PANTHER" id="PTHR30204:SF92">
    <property type="entry name" value="HTH-TYPE TRANSCRIPTIONAL REGULATOR ZNTR"/>
    <property type="match status" value="1"/>
</dbReference>
<dbReference type="Proteomes" id="UP000000607">
    <property type="component" value="Chromosome"/>
</dbReference>
<dbReference type="Pfam" id="PF13411">
    <property type="entry name" value="MerR_1"/>
    <property type="match status" value="1"/>
</dbReference>
<dbReference type="HOGENOM" id="CLU_060077_2_0_6"/>
<dbReference type="InterPro" id="IPR011791">
    <property type="entry name" value="CadR-PbrR"/>
</dbReference>
<dbReference type="GO" id="GO:0003700">
    <property type="term" value="F:DNA-binding transcription factor activity"/>
    <property type="evidence" value="ECO:0007669"/>
    <property type="project" value="InterPro"/>
</dbReference>